<gene>
    <name evidence="1" type="ORF">CBE74_05970</name>
</gene>
<reference evidence="1 2" key="2">
    <citation type="journal article" date="2020" name="Antonie Van Leeuwenhoek">
        <title>Phylogenomic characterisation of a novel corynebacterial species pathogenic to animals.</title>
        <authorList>
            <person name="Moller J."/>
            <person name="Musella L."/>
            <person name="Melnikov V."/>
            <person name="Geissdorfer W."/>
            <person name="Burkovski A."/>
            <person name="Sangal V."/>
        </authorList>
    </citation>
    <scope>NUCLEOTIDE SEQUENCE [LARGE SCALE GENOMIC DNA]</scope>
    <source>
        <strain evidence="1 2">PO100/5</strain>
    </source>
</reference>
<name>A0A7U5HLS4_9CORY</name>
<organism evidence="1 2">
    <name type="scientific">Corynebacterium silvaticum</name>
    <dbReference type="NCBI Taxonomy" id="2320431"/>
    <lineage>
        <taxon>Bacteria</taxon>
        <taxon>Bacillati</taxon>
        <taxon>Actinomycetota</taxon>
        <taxon>Actinomycetes</taxon>
        <taxon>Mycobacteriales</taxon>
        <taxon>Corynebacteriaceae</taxon>
        <taxon>Corynebacterium</taxon>
    </lineage>
</organism>
<proteinExistence type="predicted"/>
<dbReference type="Proteomes" id="UP000195652">
    <property type="component" value="Chromosome"/>
</dbReference>
<protein>
    <submittedName>
        <fullName evidence="1">Uncharacterized protein</fullName>
    </submittedName>
</protein>
<dbReference type="KEGG" id="csil:CBE74_05970"/>
<accession>A0A7U5HLS4</accession>
<reference evidence="1 2" key="1">
    <citation type="journal article" date="2014" name="BMC Vet. Res.">
        <title>First report of Corynebacterium pseudotuberculosis from caseous lymphadenitis lesions in Black Alentejano pig (Sus scrofa domesticus).</title>
        <authorList>
            <person name="Oliveira M."/>
            <person name="Barroco C."/>
            <person name="Mottola C."/>
            <person name="Santos R."/>
            <person name="Lemsaddek A."/>
            <person name="Tavares L."/>
            <person name="Semedo-Lemsaddek T."/>
        </authorList>
    </citation>
    <scope>NUCLEOTIDE SEQUENCE [LARGE SCALE GENOMIC DNA]</scope>
    <source>
        <strain evidence="1 2">PO100/5</strain>
    </source>
</reference>
<dbReference type="AlphaFoldDB" id="A0A7U5HLS4"/>
<evidence type="ECO:0000313" key="1">
    <source>
        <dbReference type="EMBL" id="ARU46109.2"/>
    </source>
</evidence>
<sequence>MAAIDEIQKDVSEFLPSPAEGSILHELESLTTCETISLYRCMQFSLHQAMGDLVSIRTLLIKEDIKYVPALESLLRTAMLGDARPTWILIADKHDLRLSRARQLLLTELRNAKMAADNSTKFREMELAKAPVEFVDLITEDYRRMQGLANKISETTMLREFANEMNALTEQEAGLVNPNLDDATTWLWNTGSAASHAYGWTQLVGASNADSSGHYVANFGIIVPYVQAAIGIFLNASAKQDGWK</sequence>
<evidence type="ECO:0000313" key="2">
    <source>
        <dbReference type="Proteomes" id="UP000195652"/>
    </source>
</evidence>
<reference evidence="1 2" key="4">
    <citation type="journal article" date="2020" name="PLoS ONE">
        <title>Taxonomic classification of strain PO100/5 shows a broader geographic distribution and genetic markers of the recently described Corynebacterium silvaticum.</title>
        <authorList>
            <person name="Viana M.V.C."/>
            <person name="Profeta R."/>
            <person name="da Silva A.L."/>
            <person name="Hurtado R."/>
            <person name="Cerqueira J.C."/>
            <person name="Ribeiro B.F.S."/>
            <person name="Almeida M.O."/>
            <person name="Morais-Rodrigues F."/>
            <person name="Soares S.C."/>
            <person name="Oliveira M."/>
            <person name="Tavares L."/>
            <person name="Figueiredo H."/>
            <person name="Wattam A.R."/>
            <person name="Barh D."/>
            <person name="Ghosh P."/>
            <person name="Silva A."/>
            <person name="Azevedo V."/>
        </authorList>
    </citation>
    <scope>NUCLEOTIDE SEQUENCE [LARGE SCALE GENOMIC DNA]</scope>
    <source>
        <strain evidence="1 2">PO100/5</strain>
    </source>
</reference>
<dbReference type="EMBL" id="CP021417">
    <property type="protein sequence ID" value="ARU46109.2"/>
    <property type="molecule type" value="Genomic_DNA"/>
</dbReference>
<keyword evidence="2" id="KW-1185">Reference proteome</keyword>
<reference evidence="1 2" key="3">
    <citation type="journal article" date="2020" name="Int. J. Syst. Evol. Microbiol.">
        <title>Corynebacterium silvaticum sp. nov., a unique group of NTTB corynebacteria in wild boar and roe deer.</title>
        <authorList>
            <person name="Dangel A."/>
            <person name="Berger A."/>
            <person name="Rau J."/>
            <person name="Eisenberg T."/>
            <person name="Kampfer P."/>
            <person name="Margos G."/>
            <person name="Contzen M."/>
            <person name="Busse H.J."/>
            <person name="Konrad R."/>
            <person name="Peters M."/>
            <person name="Sting R."/>
            <person name="Sing A."/>
        </authorList>
    </citation>
    <scope>NUCLEOTIDE SEQUENCE [LARGE SCALE GENOMIC DNA]</scope>
    <source>
        <strain evidence="1 2">PO100/5</strain>
    </source>
</reference>